<dbReference type="Proteomes" id="UP001233999">
    <property type="component" value="Unassembled WGS sequence"/>
</dbReference>
<name>A0AAD8A0T7_DIPPU</name>
<dbReference type="EMBL" id="JASPKZ010004945">
    <property type="protein sequence ID" value="KAJ9589388.1"/>
    <property type="molecule type" value="Genomic_DNA"/>
</dbReference>
<sequence>EVMVFEPSSESGFNPGRSRWSSFRKGNKKIQLHVNKNVFNILIPKRYLRKIVLFVCYIRMNCTSKPSSYTLDEQGFLPKLE</sequence>
<evidence type="ECO:0000313" key="1">
    <source>
        <dbReference type="EMBL" id="KAJ9589388.1"/>
    </source>
</evidence>
<proteinExistence type="predicted"/>
<reference evidence="1" key="1">
    <citation type="journal article" date="2023" name="IScience">
        <title>Live-bearing cockroach genome reveals convergent evolutionary mechanisms linked to viviparity in insects and beyond.</title>
        <authorList>
            <person name="Fouks B."/>
            <person name="Harrison M.C."/>
            <person name="Mikhailova A.A."/>
            <person name="Marchal E."/>
            <person name="English S."/>
            <person name="Carruthers M."/>
            <person name="Jennings E.C."/>
            <person name="Chiamaka E.L."/>
            <person name="Frigard R.A."/>
            <person name="Pippel M."/>
            <person name="Attardo G.M."/>
            <person name="Benoit J.B."/>
            <person name="Bornberg-Bauer E."/>
            <person name="Tobe S.S."/>
        </authorList>
    </citation>
    <scope>NUCLEOTIDE SEQUENCE</scope>
    <source>
        <strain evidence="1">Stay&amp;Tobe</strain>
    </source>
</reference>
<accession>A0AAD8A0T7</accession>
<evidence type="ECO:0000313" key="2">
    <source>
        <dbReference type="Proteomes" id="UP001233999"/>
    </source>
</evidence>
<protein>
    <submittedName>
        <fullName evidence="1">Uncharacterized protein</fullName>
    </submittedName>
</protein>
<organism evidence="1 2">
    <name type="scientific">Diploptera punctata</name>
    <name type="common">Pacific beetle cockroach</name>
    <dbReference type="NCBI Taxonomy" id="6984"/>
    <lineage>
        <taxon>Eukaryota</taxon>
        <taxon>Metazoa</taxon>
        <taxon>Ecdysozoa</taxon>
        <taxon>Arthropoda</taxon>
        <taxon>Hexapoda</taxon>
        <taxon>Insecta</taxon>
        <taxon>Pterygota</taxon>
        <taxon>Neoptera</taxon>
        <taxon>Polyneoptera</taxon>
        <taxon>Dictyoptera</taxon>
        <taxon>Blattodea</taxon>
        <taxon>Blaberoidea</taxon>
        <taxon>Blaberidae</taxon>
        <taxon>Diplopterinae</taxon>
        <taxon>Diploptera</taxon>
    </lineage>
</organism>
<reference evidence="1" key="2">
    <citation type="submission" date="2023-05" db="EMBL/GenBank/DDBJ databases">
        <authorList>
            <person name="Fouks B."/>
        </authorList>
    </citation>
    <scope>NUCLEOTIDE SEQUENCE</scope>
    <source>
        <strain evidence="1">Stay&amp;Tobe</strain>
        <tissue evidence="1">Testes</tissue>
    </source>
</reference>
<gene>
    <name evidence="1" type="ORF">L9F63_017408</name>
</gene>
<dbReference type="AlphaFoldDB" id="A0AAD8A0T7"/>
<keyword evidence="2" id="KW-1185">Reference proteome</keyword>
<comment type="caution">
    <text evidence="1">The sequence shown here is derived from an EMBL/GenBank/DDBJ whole genome shotgun (WGS) entry which is preliminary data.</text>
</comment>
<feature type="non-terminal residue" evidence="1">
    <location>
        <position position="1"/>
    </location>
</feature>
<feature type="non-terminal residue" evidence="1">
    <location>
        <position position="81"/>
    </location>
</feature>